<dbReference type="InterPro" id="IPR009293">
    <property type="entry name" value="UPF0478"/>
</dbReference>
<keyword evidence="1" id="KW-0472">Membrane</keyword>
<proteinExistence type="predicted"/>
<feature type="transmembrane region" description="Helical" evidence="1">
    <location>
        <begin position="6"/>
        <end position="27"/>
    </location>
</feature>
<evidence type="ECO:0000313" key="2">
    <source>
        <dbReference type="EMBL" id="WXB93746.1"/>
    </source>
</evidence>
<dbReference type="Pfam" id="PF06103">
    <property type="entry name" value="DUF948"/>
    <property type="match status" value="1"/>
</dbReference>
<dbReference type="PANTHER" id="PTHR40070:SF1">
    <property type="entry name" value="UPF0478 PROTEIN YTXG"/>
    <property type="match status" value="1"/>
</dbReference>
<dbReference type="RefSeq" id="WP_338753223.1">
    <property type="nucleotide sequence ID" value="NZ_CP147404.1"/>
</dbReference>
<accession>A0ABZ2N7N4</accession>
<name>A0ABZ2N7N4_9BACI</name>
<evidence type="ECO:0000313" key="3">
    <source>
        <dbReference type="Proteomes" id="UP001387364"/>
    </source>
</evidence>
<dbReference type="PANTHER" id="PTHR40070">
    <property type="entry name" value="UPF0478 PROTEIN YTXG"/>
    <property type="match status" value="1"/>
</dbReference>
<keyword evidence="3" id="KW-1185">Reference proteome</keyword>
<keyword evidence="1" id="KW-1133">Transmembrane helix</keyword>
<dbReference type="Proteomes" id="UP001387364">
    <property type="component" value="Chromosome"/>
</dbReference>
<gene>
    <name evidence="2" type="ORF">WDJ61_03595</name>
</gene>
<evidence type="ECO:0000256" key="1">
    <source>
        <dbReference type="SAM" id="Phobius"/>
    </source>
</evidence>
<sequence>MEIIGWASLAIFIIAIFYLIISVMSTFKTMQPTLNRLQSASERINEQQMKLQSEVQALTAHQESIQQDIEQKKEIMTQFIAEAKQTPGTIKQLGIAVKNKFF</sequence>
<protein>
    <submittedName>
        <fullName evidence="2">DUF948 domain-containing protein</fullName>
    </submittedName>
</protein>
<keyword evidence="1" id="KW-0812">Transmembrane</keyword>
<reference evidence="2 3" key="1">
    <citation type="submission" date="2024-02" db="EMBL/GenBank/DDBJ databases">
        <title>Seven novel Bacillus-like species.</title>
        <authorList>
            <person name="Liu G."/>
        </authorList>
    </citation>
    <scope>NUCLEOTIDE SEQUENCE [LARGE SCALE GENOMIC DNA]</scope>
    <source>
        <strain evidence="2 3">FJAT-52991</strain>
    </source>
</reference>
<dbReference type="EMBL" id="CP147404">
    <property type="protein sequence ID" value="WXB93746.1"/>
    <property type="molecule type" value="Genomic_DNA"/>
</dbReference>
<organism evidence="2 3">
    <name type="scientific">Bacillus kandeliae</name>
    <dbReference type="NCBI Taxonomy" id="3129297"/>
    <lineage>
        <taxon>Bacteria</taxon>
        <taxon>Bacillati</taxon>
        <taxon>Bacillota</taxon>
        <taxon>Bacilli</taxon>
        <taxon>Bacillales</taxon>
        <taxon>Bacillaceae</taxon>
        <taxon>Bacillus</taxon>
    </lineage>
</organism>